<dbReference type="RefSeq" id="WP_120368036.1">
    <property type="nucleotide sequence ID" value="NZ_RAXZ01000023.1"/>
</dbReference>
<accession>A0A3A8FTP9</accession>
<dbReference type="PROSITE" id="PS51257">
    <property type="entry name" value="PROKAR_LIPOPROTEIN"/>
    <property type="match status" value="1"/>
</dbReference>
<dbReference type="InterPro" id="IPR050469">
    <property type="entry name" value="Diguanylate_Cyclase"/>
</dbReference>
<dbReference type="GO" id="GO:0052621">
    <property type="term" value="F:diguanylate cyclase activity"/>
    <property type="evidence" value="ECO:0007669"/>
    <property type="project" value="UniProtKB-EC"/>
</dbReference>
<dbReference type="EMBL" id="RAXZ01000023">
    <property type="protein sequence ID" value="RKG49589.1"/>
    <property type="molecule type" value="Genomic_DNA"/>
</dbReference>
<proteinExistence type="predicted"/>
<dbReference type="EC" id="2.7.7.65" evidence="2"/>
<feature type="transmembrane region" description="Helical" evidence="4">
    <location>
        <begin position="86"/>
        <end position="105"/>
    </location>
</feature>
<dbReference type="InterPro" id="IPR000160">
    <property type="entry name" value="GGDEF_dom"/>
</dbReference>
<name>A0A3A8FTP9_9GAMM</name>
<dbReference type="NCBIfam" id="TIGR00254">
    <property type="entry name" value="GGDEF"/>
    <property type="match status" value="1"/>
</dbReference>
<dbReference type="PROSITE" id="PS50887">
    <property type="entry name" value="GGDEF"/>
    <property type="match status" value="1"/>
</dbReference>
<comment type="catalytic activity">
    <reaction evidence="3">
        <text>2 GTP = 3',3'-c-di-GMP + 2 diphosphate</text>
        <dbReference type="Rhea" id="RHEA:24898"/>
        <dbReference type="ChEBI" id="CHEBI:33019"/>
        <dbReference type="ChEBI" id="CHEBI:37565"/>
        <dbReference type="ChEBI" id="CHEBI:58805"/>
        <dbReference type="EC" id="2.7.7.65"/>
    </reaction>
</comment>
<dbReference type="SMART" id="SM00267">
    <property type="entry name" value="GGDEF"/>
    <property type="match status" value="1"/>
</dbReference>
<dbReference type="SUPFAM" id="SSF55073">
    <property type="entry name" value="Nucleotide cyclase"/>
    <property type="match status" value="1"/>
</dbReference>
<evidence type="ECO:0000313" key="6">
    <source>
        <dbReference type="EMBL" id="RKG49589.1"/>
    </source>
</evidence>
<dbReference type="PANTHER" id="PTHR45138:SF9">
    <property type="entry name" value="DIGUANYLATE CYCLASE DGCM-RELATED"/>
    <property type="match status" value="1"/>
</dbReference>
<dbReference type="Proteomes" id="UP000281084">
    <property type="component" value="Unassembled WGS sequence"/>
</dbReference>
<keyword evidence="4" id="KW-0472">Membrane</keyword>
<sequence>MRTASPNIIQSSVFLGVALIILISCLVGIASRPLSFLAFFWPANAVLLAIFLRYPNLNTSSGWLGAFCGYMLADLLTGNFLQLTTILAFANLINTAVSLFFIQFFQINYRKYHQGLTFLGLFSICTFGGCLASAVFAIFTVPFVPNTFMSTDRLLVDFSMWWTGEMLNCILILPLVLAFPTYNEFKKIIHNRRSKTYPIQKAFPAIAVIFCVALTYLFSGPGALLYPLAALIWVALSYRLFTVTVINFLALLATYHSLNQFYVAVSPEIYLSTSMSVRIGLCMLSLAPLLLCIISENRHHLYKKVLYFANYDSLTQAMNRRYFFQLSEELLTLHPKRSFTLLMLDIDHFKKINDQYGHYAGDQVLQQFSEQIRQHLRDKDLFARLGGEEFVILLENIQHNEALRISERLRNIIETSPIQIHGQADIPITVSIGMTQYAATSPETIQNLINKADFALYQAKEQGRNKVIMSC</sequence>
<evidence type="ECO:0000256" key="1">
    <source>
        <dbReference type="ARBA" id="ARBA00001946"/>
    </source>
</evidence>
<feature type="transmembrane region" description="Helical" evidence="4">
    <location>
        <begin position="61"/>
        <end position="80"/>
    </location>
</feature>
<dbReference type="AlphaFoldDB" id="A0A3A8FTP9"/>
<dbReference type="Pfam" id="PF00990">
    <property type="entry name" value="GGDEF"/>
    <property type="match status" value="1"/>
</dbReference>
<comment type="caution">
    <text evidence="6">The sequence shown here is derived from an EMBL/GenBank/DDBJ whole genome shotgun (WGS) entry which is preliminary data.</text>
</comment>
<dbReference type="InterPro" id="IPR043128">
    <property type="entry name" value="Rev_trsase/Diguanyl_cyclase"/>
</dbReference>
<gene>
    <name evidence="6" type="ORF">D7V64_13610</name>
</gene>
<evidence type="ECO:0000256" key="2">
    <source>
        <dbReference type="ARBA" id="ARBA00012528"/>
    </source>
</evidence>
<feature type="transmembrane region" description="Helical" evidence="4">
    <location>
        <begin position="12"/>
        <end position="30"/>
    </location>
</feature>
<keyword evidence="4" id="KW-1133">Transmembrane helix</keyword>
<evidence type="ECO:0000256" key="4">
    <source>
        <dbReference type="SAM" id="Phobius"/>
    </source>
</evidence>
<dbReference type="PANTHER" id="PTHR45138">
    <property type="entry name" value="REGULATORY COMPONENTS OF SENSORY TRANSDUCTION SYSTEM"/>
    <property type="match status" value="1"/>
</dbReference>
<feature type="transmembrane region" description="Helical" evidence="4">
    <location>
        <begin position="159"/>
        <end position="182"/>
    </location>
</feature>
<feature type="transmembrane region" description="Helical" evidence="4">
    <location>
        <begin position="202"/>
        <end position="218"/>
    </location>
</feature>
<feature type="domain" description="GGDEF" evidence="5">
    <location>
        <begin position="337"/>
        <end position="471"/>
    </location>
</feature>
<feature type="transmembrane region" description="Helical" evidence="4">
    <location>
        <begin position="224"/>
        <end position="241"/>
    </location>
</feature>
<organism evidence="6 7">
    <name type="scientific">Acinetobacter cumulans</name>
    <dbReference type="NCBI Taxonomy" id="2136182"/>
    <lineage>
        <taxon>Bacteria</taxon>
        <taxon>Pseudomonadati</taxon>
        <taxon>Pseudomonadota</taxon>
        <taxon>Gammaproteobacteria</taxon>
        <taxon>Moraxellales</taxon>
        <taxon>Moraxellaceae</taxon>
        <taxon>Acinetobacter</taxon>
    </lineage>
</organism>
<protein>
    <recommendedName>
        <fullName evidence="2">diguanylate cyclase</fullName>
        <ecNumber evidence="2">2.7.7.65</ecNumber>
    </recommendedName>
</protein>
<dbReference type="CDD" id="cd01949">
    <property type="entry name" value="GGDEF"/>
    <property type="match status" value="1"/>
</dbReference>
<dbReference type="Gene3D" id="3.30.70.270">
    <property type="match status" value="1"/>
</dbReference>
<dbReference type="FunFam" id="3.30.70.270:FF:000001">
    <property type="entry name" value="Diguanylate cyclase domain protein"/>
    <property type="match status" value="1"/>
</dbReference>
<feature type="transmembrane region" description="Helical" evidence="4">
    <location>
        <begin position="36"/>
        <end position="54"/>
    </location>
</feature>
<reference evidence="6 7" key="1">
    <citation type="submission" date="2018-09" db="EMBL/GenBank/DDBJ databases">
        <title>The draft genome of Acinetobacter spp. strains.</title>
        <authorList>
            <person name="Qin J."/>
            <person name="Feng Y."/>
            <person name="Zong Z."/>
        </authorList>
    </citation>
    <scope>NUCLEOTIDE SEQUENCE [LARGE SCALE GENOMIC DNA]</scope>
    <source>
        <strain evidence="6 7">WCHAc060002</strain>
    </source>
</reference>
<comment type="cofactor">
    <cofactor evidence="1">
        <name>Mg(2+)</name>
        <dbReference type="ChEBI" id="CHEBI:18420"/>
    </cofactor>
</comment>
<feature type="transmembrane region" description="Helical" evidence="4">
    <location>
        <begin position="117"/>
        <end position="139"/>
    </location>
</feature>
<evidence type="ECO:0000259" key="5">
    <source>
        <dbReference type="PROSITE" id="PS50887"/>
    </source>
</evidence>
<evidence type="ECO:0000313" key="7">
    <source>
        <dbReference type="Proteomes" id="UP000281084"/>
    </source>
</evidence>
<keyword evidence="4" id="KW-0812">Transmembrane</keyword>
<evidence type="ECO:0000256" key="3">
    <source>
        <dbReference type="ARBA" id="ARBA00034247"/>
    </source>
</evidence>
<dbReference type="InterPro" id="IPR029787">
    <property type="entry name" value="Nucleotide_cyclase"/>
</dbReference>